<feature type="compositionally biased region" description="Polar residues" evidence="1">
    <location>
        <begin position="309"/>
        <end position="326"/>
    </location>
</feature>
<protein>
    <submittedName>
        <fullName evidence="2">Uncharacterized protein</fullName>
    </submittedName>
</protein>
<dbReference type="KEGG" id="tet:TTHERM_00558430"/>
<dbReference type="EMBL" id="GG662547">
    <property type="protein sequence ID" value="EAS02161.2"/>
    <property type="molecule type" value="Genomic_DNA"/>
</dbReference>
<evidence type="ECO:0000313" key="3">
    <source>
        <dbReference type="Proteomes" id="UP000009168"/>
    </source>
</evidence>
<dbReference type="Proteomes" id="UP000009168">
    <property type="component" value="Unassembled WGS sequence"/>
</dbReference>
<name>I7LWM4_TETTS</name>
<gene>
    <name evidence="2" type="ORF">TTHERM_00558430</name>
</gene>
<dbReference type="AlphaFoldDB" id="I7LWM4"/>
<evidence type="ECO:0000256" key="1">
    <source>
        <dbReference type="SAM" id="MobiDB-lite"/>
    </source>
</evidence>
<keyword evidence="3" id="KW-1185">Reference proteome</keyword>
<reference evidence="3" key="1">
    <citation type="journal article" date="2006" name="PLoS Biol.">
        <title>Macronuclear genome sequence of the ciliate Tetrahymena thermophila, a model eukaryote.</title>
        <authorList>
            <person name="Eisen J.A."/>
            <person name="Coyne R.S."/>
            <person name="Wu M."/>
            <person name="Wu D."/>
            <person name="Thiagarajan M."/>
            <person name="Wortman J.R."/>
            <person name="Badger J.H."/>
            <person name="Ren Q."/>
            <person name="Amedeo P."/>
            <person name="Jones K.M."/>
            <person name="Tallon L.J."/>
            <person name="Delcher A.L."/>
            <person name="Salzberg S.L."/>
            <person name="Silva J.C."/>
            <person name="Haas B.J."/>
            <person name="Majoros W.H."/>
            <person name="Farzad M."/>
            <person name="Carlton J.M."/>
            <person name="Smith R.K. Jr."/>
            <person name="Garg J."/>
            <person name="Pearlman R.E."/>
            <person name="Karrer K.M."/>
            <person name="Sun L."/>
            <person name="Manning G."/>
            <person name="Elde N.C."/>
            <person name="Turkewitz A.P."/>
            <person name="Asai D.J."/>
            <person name="Wilkes D.E."/>
            <person name="Wang Y."/>
            <person name="Cai H."/>
            <person name="Collins K."/>
            <person name="Stewart B.A."/>
            <person name="Lee S.R."/>
            <person name="Wilamowska K."/>
            <person name="Weinberg Z."/>
            <person name="Ruzzo W.L."/>
            <person name="Wloga D."/>
            <person name="Gaertig J."/>
            <person name="Frankel J."/>
            <person name="Tsao C.-C."/>
            <person name="Gorovsky M.A."/>
            <person name="Keeling P.J."/>
            <person name="Waller R.F."/>
            <person name="Patron N.J."/>
            <person name="Cherry J.M."/>
            <person name="Stover N.A."/>
            <person name="Krieger C.J."/>
            <person name="del Toro C."/>
            <person name="Ryder H.F."/>
            <person name="Williamson S.C."/>
            <person name="Barbeau R.A."/>
            <person name="Hamilton E.P."/>
            <person name="Orias E."/>
        </authorList>
    </citation>
    <scope>NUCLEOTIDE SEQUENCE [LARGE SCALE GENOMIC DNA]</scope>
    <source>
        <strain evidence="3">SB210</strain>
    </source>
</reference>
<evidence type="ECO:0000313" key="2">
    <source>
        <dbReference type="EMBL" id="EAS02161.2"/>
    </source>
</evidence>
<feature type="compositionally biased region" description="Acidic residues" evidence="1">
    <location>
        <begin position="336"/>
        <end position="356"/>
    </location>
</feature>
<feature type="compositionally biased region" description="Low complexity" evidence="1">
    <location>
        <begin position="293"/>
        <end position="308"/>
    </location>
</feature>
<feature type="compositionally biased region" description="Basic and acidic residues" evidence="1">
    <location>
        <begin position="276"/>
        <end position="290"/>
    </location>
</feature>
<dbReference type="InParanoid" id="I7LWM4"/>
<dbReference type="GeneID" id="7831609"/>
<feature type="region of interest" description="Disordered" evidence="1">
    <location>
        <begin position="266"/>
        <end position="356"/>
    </location>
</feature>
<proteinExistence type="predicted"/>
<organism evidence="2 3">
    <name type="scientific">Tetrahymena thermophila (strain SB210)</name>
    <dbReference type="NCBI Taxonomy" id="312017"/>
    <lineage>
        <taxon>Eukaryota</taxon>
        <taxon>Sar</taxon>
        <taxon>Alveolata</taxon>
        <taxon>Ciliophora</taxon>
        <taxon>Intramacronucleata</taxon>
        <taxon>Oligohymenophorea</taxon>
        <taxon>Hymenostomatida</taxon>
        <taxon>Tetrahymenina</taxon>
        <taxon>Tetrahymenidae</taxon>
        <taxon>Tetrahymena</taxon>
    </lineage>
</organism>
<accession>I7LWM4</accession>
<dbReference type="RefSeq" id="XP_001022406.2">
    <property type="nucleotide sequence ID" value="XM_001022406.2"/>
</dbReference>
<sequence>MVELKCNLVYLNNIDIISENHDQSLNLNEVYQLFQDFTKIFLKNLGEKSLQNVFYTIFEKSLQEISNYQNSQSLQFFLDNIDFINNGVDQFININLQKCTEQKSDYQYLKELNEKIQNSQFISEQFQNSQHPQRKQQAFAKYVNNIYETYEQQQIQAENFTDINNFNDLFDNAIQPTSNNPQPQDENYLPNQATEIKYQKSSDSVILKGTTQGELFVQLRKIDKQNNISQVTNNKNNNYLTIKNTLLNNQLEQQNSCQKQVFKNKTKTTKIQNSNKIKEIKESNTDKDNKATQNSQDQKQIQQIEENNLSFEKIQTGTGKTNNAQPLSFICQGILGEDEDEDEEEDKGDKDDEDEK</sequence>